<evidence type="ECO:0000313" key="1">
    <source>
        <dbReference type="EMBL" id="MCI0183714.1"/>
    </source>
</evidence>
<evidence type="ECO:0000313" key="2">
    <source>
        <dbReference type="Proteomes" id="UP001139263"/>
    </source>
</evidence>
<sequence length="73" mass="7782">MKDTLELAFLTDLNKTVHLQIPNPKTPISATDITTAMDAIVAANIFVFPTGRIVKKVLAKVNSSGSSQVTLGQ</sequence>
<dbReference type="EMBL" id="JALBUF010000006">
    <property type="protein sequence ID" value="MCI0183714.1"/>
    <property type="molecule type" value="Genomic_DNA"/>
</dbReference>
<keyword evidence="2" id="KW-1185">Reference proteome</keyword>
<dbReference type="Pfam" id="PF11148">
    <property type="entry name" value="DUF2922"/>
    <property type="match status" value="1"/>
</dbReference>
<accession>A0A9X2ACF2</accession>
<protein>
    <recommendedName>
        <fullName evidence="3">DUF2922 domain-containing protein</fullName>
    </recommendedName>
</protein>
<dbReference type="AlphaFoldDB" id="A0A9X2ACF2"/>
<name>A0A9X2ACF2_9BACL</name>
<proteinExistence type="predicted"/>
<dbReference type="Proteomes" id="UP001139263">
    <property type="component" value="Unassembled WGS sequence"/>
</dbReference>
<reference evidence="1" key="1">
    <citation type="submission" date="2022-03" db="EMBL/GenBank/DDBJ databases">
        <title>Draft Genome Sequence of Firmicute Strain S0AB, a Heterotrophic Iron/Sulfur-Oxidizing Extreme Acidophile.</title>
        <authorList>
            <person name="Vergara E."/>
            <person name="Pakostova E."/>
            <person name="Johnson D.B."/>
            <person name="Holmes D.S."/>
        </authorList>
    </citation>
    <scope>NUCLEOTIDE SEQUENCE</scope>
    <source>
        <strain evidence="1">S0AB</strain>
    </source>
</reference>
<evidence type="ECO:0008006" key="3">
    <source>
        <dbReference type="Google" id="ProtNLM"/>
    </source>
</evidence>
<organism evidence="1 2">
    <name type="scientific">Sulfoacidibacillus ferrooxidans</name>
    <dbReference type="NCBI Taxonomy" id="2005001"/>
    <lineage>
        <taxon>Bacteria</taxon>
        <taxon>Bacillati</taxon>
        <taxon>Bacillota</taxon>
        <taxon>Bacilli</taxon>
        <taxon>Bacillales</taxon>
        <taxon>Alicyclobacillaceae</taxon>
        <taxon>Sulfoacidibacillus</taxon>
    </lineage>
</organism>
<dbReference type="RefSeq" id="WP_241714346.1">
    <property type="nucleotide sequence ID" value="NZ_JALBUF010000006.1"/>
</dbReference>
<comment type="caution">
    <text evidence="1">The sequence shown here is derived from an EMBL/GenBank/DDBJ whole genome shotgun (WGS) entry which is preliminary data.</text>
</comment>
<gene>
    <name evidence="1" type="ORF">MM817_02005</name>
</gene>
<dbReference type="InterPro" id="IPR021321">
    <property type="entry name" value="DUF2922"/>
</dbReference>